<evidence type="ECO:0000313" key="3">
    <source>
        <dbReference type="Proteomes" id="UP000029389"/>
    </source>
</evidence>
<dbReference type="EMBL" id="JMQC01000009">
    <property type="protein sequence ID" value="KFM95557.1"/>
    <property type="molecule type" value="Genomic_DNA"/>
</dbReference>
<sequence>MENNKNKLYTQIVTGSCLVGIILVAIIAVIINFIK</sequence>
<proteinExistence type="predicted"/>
<evidence type="ECO:0000256" key="1">
    <source>
        <dbReference type="SAM" id="Phobius"/>
    </source>
</evidence>
<protein>
    <submittedName>
        <fullName evidence="2">Putative membrane protein</fullName>
    </submittedName>
</protein>
<organism evidence="2 3">
    <name type="scientific">Bacillus clarus</name>
    <dbReference type="NCBI Taxonomy" id="2338372"/>
    <lineage>
        <taxon>Bacteria</taxon>
        <taxon>Bacillati</taxon>
        <taxon>Bacillota</taxon>
        <taxon>Bacilli</taxon>
        <taxon>Bacillales</taxon>
        <taxon>Bacillaceae</taxon>
        <taxon>Bacillus</taxon>
        <taxon>Bacillus cereus group</taxon>
    </lineage>
</organism>
<gene>
    <name evidence="2" type="ORF">DJ93_5601</name>
</gene>
<evidence type="ECO:0000313" key="2">
    <source>
        <dbReference type="EMBL" id="KFM95557.1"/>
    </source>
</evidence>
<name>A0A090YCK0_9BACI</name>
<comment type="caution">
    <text evidence="2">The sequence shown here is derived from an EMBL/GenBank/DDBJ whole genome shotgun (WGS) entry which is preliminary data.</text>
</comment>
<dbReference type="Proteomes" id="UP000029389">
    <property type="component" value="Unassembled WGS sequence"/>
</dbReference>
<feature type="transmembrane region" description="Helical" evidence="1">
    <location>
        <begin position="12"/>
        <end position="34"/>
    </location>
</feature>
<dbReference type="AlphaFoldDB" id="A0A090YCK0"/>
<reference evidence="2 3" key="1">
    <citation type="submission" date="2014-04" db="EMBL/GenBank/DDBJ databases">
        <authorList>
            <person name="Bishop-Lilly K.A."/>
            <person name="Broomall S.M."/>
            <person name="Chain P.S."/>
            <person name="Chertkov O."/>
            <person name="Coyne S.R."/>
            <person name="Daligault H.E."/>
            <person name="Davenport K.W."/>
            <person name="Erkkila T."/>
            <person name="Frey K.G."/>
            <person name="Gibbons H.S."/>
            <person name="Gu W."/>
            <person name="Jaissle J."/>
            <person name="Johnson S.L."/>
            <person name="Koroleva G.I."/>
            <person name="Ladner J.T."/>
            <person name="Lo C.-C."/>
            <person name="Minogue T.D."/>
            <person name="Munk C."/>
            <person name="Palacios G.F."/>
            <person name="Redden C.L."/>
            <person name="Rosenzweig C.N."/>
            <person name="Scholz M.B."/>
            <person name="Teshima H."/>
            <person name="Xu Y."/>
        </authorList>
    </citation>
    <scope>NUCLEOTIDE SEQUENCE [LARGE SCALE GENOMIC DNA]</scope>
    <source>
        <strain evidence="2 3">BHP</strain>
    </source>
</reference>
<accession>A0A090YCK0</accession>
<keyword evidence="1" id="KW-0812">Transmembrane</keyword>
<keyword evidence="1" id="KW-1133">Transmembrane helix</keyword>
<keyword evidence="1" id="KW-0472">Membrane</keyword>